<evidence type="ECO:0000313" key="14">
    <source>
        <dbReference type="EMBL" id="CAY68388.1"/>
    </source>
</evidence>
<dbReference type="SUPFAM" id="SSF52540">
    <property type="entry name" value="P-loop containing nucleoside triphosphate hydrolases"/>
    <property type="match status" value="2"/>
</dbReference>
<dbReference type="Gene3D" id="3.40.50.300">
    <property type="entry name" value="P-loop containing nucleotide triphosphate hydrolases"/>
    <property type="match status" value="2"/>
</dbReference>
<keyword evidence="7" id="KW-0067">ATP-binding</keyword>
<comment type="subcellular location">
    <subcellularLocation>
        <location evidence="2">Chromosome</location>
    </subcellularLocation>
    <subcellularLocation>
        <location evidence="1">Nucleus</location>
    </subcellularLocation>
</comment>
<sequence>MKRVANVSTQEEPFNVLDEFTQNRSGPKKKRKMLLFSDLNSSKVGSVSAGTITKVTMINFMAYDNFEVLLGPQISFITGNNGQGKSTILSALTVGLGARAGETDRGSNFKSFIKDDRNKATIIIEICNEGASAYKPEVFGDLIIVERVIIRDGAQKYIVKNAKGKDVSSKKKDLVAMLKYFGIHITNPMAIINQSAAKEFLRSTSPSQLFKYFMQSTQLHDSMAEHMESELEIKKLSQQLVQLKEDLEELKLKEQDAQSLYSKYQDSEKIQQNLQLLIIKRAWCIVQTRENAIKSHTERIERNTAAKDQAAQKIEENNDKTLKLDEMKDTFNKKALEIKKDLDKLDVSIQKHKSALPEYSKKVSELKADIKSTNQEKRQYEEKCVSIKESIDEETQQQALRNGRSFEDWSRRKTDKEQQVAALGKQLTTTEQEYKNLKDSKESSFYDYQDKSSSLRSELRQLEQMRISMSQSSANVHDLYHGNLKALLASIEKDTRFHNKPIGPLGFYITLKPEYKQWAVLLETMLDQSLNSFIVQDYHDQQLLSSMLRKYRITNMNVLKRKHEKFEYGHHKPIGNFETVQNFLEISSEAVEYILVDMNRIHQTLLIESPQDALDAISSRPAHVTRIWSLYNRKSGSACELRNGTLATDPIRYKFNSGRISNGGPDTQDGLKQVASDIANVEARIHRLNSEYKEQNATIQRQLKELETNSSKLKLKIQSLNAEIEDITDNLNDDSSTGKVEALQQELKHYETQVNIKLAELADFQSSLEEAERNLKEKKSIYNDALQQKNEKTKQLSDVENHLVEMETQQDLCRKNNVQQKEYIAKRERKIEDIRTKIEEYEIKLRSEMETAVSFNVPREEVTLEADETVETIESELEANEEELVRIQNIHGKTYEEVLSNLKEAQEEYSNALSNIEKIVNLRDSLVSGLAERVEHLSQIKETIAQDVNVSFKQAMRIKSHYGKVKIDFNKQELHLSFSKTLDGEPKSVSTASGGEKGFAQIAFLLAIWKHMDCKIRAMDEFEVFMDDVSKNLTIKMILDRISNEYHRQTVFISPLKVDDVPELEDASVRILRVGK</sequence>
<evidence type="ECO:0000256" key="3">
    <source>
        <dbReference type="ARBA" id="ARBA00006793"/>
    </source>
</evidence>
<evidence type="ECO:0000256" key="2">
    <source>
        <dbReference type="ARBA" id="ARBA00004286"/>
    </source>
</evidence>
<reference evidence="14 15" key="1">
    <citation type="journal article" date="2009" name="Nat. Biotechnol.">
        <title>Genome sequence of the recombinant protein production host Pichia pastoris.</title>
        <authorList>
            <person name="De Schutter K."/>
            <person name="Lin Y.C."/>
            <person name="Tiels P."/>
            <person name="Van Hecke A."/>
            <person name="Glinka S."/>
            <person name="Weber-Lehmann J."/>
            <person name="Rouze P."/>
            <person name="Van de Peer Y."/>
            <person name="Callewaert N."/>
        </authorList>
    </citation>
    <scope>NUCLEOTIDE SEQUENCE [LARGE SCALE GENOMIC DNA]</scope>
    <source>
        <strain evidence="15">GS115 / ATCC 20864</strain>
    </source>
</reference>
<dbReference type="eggNOG" id="KOG0250">
    <property type="taxonomic scope" value="Eukaryota"/>
</dbReference>
<dbReference type="PANTHER" id="PTHR19306">
    <property type="entry name" value="STRUCTURAL MAINTENANCE OF CHROMOSOMES 5,6 SMC5, SMC6"/>
    <property type="match status" value="1"/>
</dbReference>
<evidence type="ECO:0000256" key="7">
    <source>
        <dbReference type="ARBA" id="ARBA00022840"/>
    </source>
</evidence>
<evidence type="ECO:0000256" key="12">
    <source>
        <dbReference type="SAM" id="Coils"/>
    </source>
</evidence>
<evidence type="ECO:0000256" key="8">
    <source>
        <dbReference type="ARBA" id="ARBA00023054"/>
    </source>
</evidence>
<keyword evidence="5" id="KW-0547">Nucleotide-binding</keyword>
<dbReference type="InterPro" id="IPR027417">
    <property type="entry name" value="P-loop_NTPase"/>
</dbReference>
<dbReference type="OMA" id="MCHDHFY"/>
<name>C4QYR4_KOMPG</name>
<dbReference type="GO" id="GO:0003697">
    <property type="term" value="F:single-stranded DNA binding"/>
    <property type="evidence" value="ECO:0007669"/>
    <property type="project" value="TreeGrafter"/>
</dbReference>
<evidence type="ECO:0000256" key="1">
    <source>
        <dbReference type="ARBA" id="ARBA00004123"/>
    </source>
</evidence>
<organism evidence="14 15">
    <name type="scientific">Komagataella phaffii (strain GS115 / ATCC 20864)</name>
    <name type="common">Yeast</name>
    <name type="synonym">Pichia pastoris</name>
    <dbReference type="NCBI Taxonomy" id="644223"/>
    <lineage>
        <taxon>Eukaryota</taxon>
        <taxon>Fungi</taxon>
        <taxon>Dikarya</taxon>
        <taxon>Ascomycota</taxon>
        <taxon>Saccharomycotina</taxon>
        <taxon>Pichiomycetes</taxon>
        <taxon>Pichiales</taxon>
        <taxon>Pichiaceae</taxon>
        <taxon>Komagataella</taxon>
    </lineage>
</organism>
<dbReference type="InParanoid" id="C4QYR4"/>
<feature type="coiled-coil region" evidence="12">
    <location>
        <begin position="671"/>
        <end position="922"/>
    </location>
</feature>
<dbReference type="GO" id="GO:0030915">
    <property type="term" value="C:Smc5-Smc6 complex"/>
    <property type="evidence" value="ECO:0007669"/>
    <property type="project" value="TreeGrafter"/>
</dbReference>
<feature type="coiled-coil region" evidence="12">
    <location>
        <begin position="356"/>
        <end position="440"/>
    </location>
</feature>
<dbReference type="GO" id="GO:0016887">
    <property type="term" value="F:ATP hydrolysis activity"/>
    <property type="evidence" value="ECO:0007669"/>
    <property type="project" value="InterPro"/>
</dbReference>
<protein>
    <submittedName>
        <fullName evidence="14">Structural maintenance of chromosomes protein</fullName>
    </submittedName>
</protein>
<evidence type="ECO:0000256" key="4">
    <source>
        <dbReference type="ARBA" id="ARBA00022454"/>
    </source>
</evidence>
<dbReference type="PANTHER" id="PTHR19306:SF6">
    <property type="entry name" value="STRUCTURAL MAINTENANCE OF CHROMOSOMES PROTEIN 6"/>
    <property type="match status" value="1"/>
</dbReference>
<keyword evidence="9" id="KW-0233">DNA recombination</keyword>
<dbReference type="GO" id="GO:0003684">
    <property type="term" value="F:damaged DNA binding"/>
    <property type="evidence" value="ECO:0007669"/>
    <property type="project" value="TreeGrafter"/>
</dbReference>
<comment type="similarity">
    <text evidence="3">Belongs to the SMC family. SMC6 subfamily.</text>
</comment>
<dbReference type="AlphaFoldDB" id="C4QYR4"/>
<keyword evidence="10" id="KW-0234">DNA repair</keyword>
<gene>
    <name evidence="14" type="ordered locus">PAS_chr1-4_0535</name>
</gene>
<dbReference type="GO" id="GO:0005634">
    <property type="term" value="C:nucleus"/>
    <property type="evidence" value="ECO:0007669"/>
    <property type="project" value="UniProtKB-SubCell"/>
</dbReference>
<keyword evidence="6" id="KW-0227">DNA damage</keyword>
<keyword evidence="4" id="KW-0158">Chromosome</keyword>
<accession>C4QYR4</accession>
<evidence type="ECO:0000259" key="13">
    <source>
        <dbReference type="Pfam" id="PF13476"/>
    </source>
</evidence>
<dbReference type="EMBL" id="FN392319">
    <property type="protein sequence ID" value="CAY68388.1"/>
    <property type="molecule type" value="Genomic_DNA"/>
</dbReference>
<proteinExistence type="inferred from homology"/>
<dbReference type="FunCoup" id="C4QYR4">
    <property type="interactions" value="828"/>
</dbReference>
<dbReference type="Proteomes" id="UP000000314">
    <property type="component" value="Chromosome 1"/>
</dbReference>
<dbReference type="GO" id="GO:0000724">
    <property type="term" value="P:double-strand break repair via homologous recombination"/>
    <property type="evidence" value="ECO:0007669"/>
    <property type="project" value="TreeGrafter"/>
</dbReference>
<feature type="coiled-coil region" evidence="12">
    <location>
        <begin position="226"/>
        <end position="267"/>
    </location>
</feature>
<dbReference type="Pfam" id="PF13476">
    <property type="entry name" value="AAA_23"/>
    <property type="match status" value="1"/>
</dbReference>
<dbReference type="HOGENOM" id="CLU_009063_0_0_1"/>
<evidence type="ECO:0000256" key="5">
    <source>
        <dbReference type="ARBA" id="ARBA00022741"/>
    </source>
</evidence>
<dbReference type="KEGG" id="ppa:PAS_chr1-4_0535"/>
<dbReference type="InterPro" id="IPR038729">
    <property type="entry name" value="Rad50/SbcC_AAA"/>
</dbReference>
<evidence type="ECO:0000256" key="11">
    <source>
        <dbReference type="ARBA" id="ARBA00023242"/>
    </source>
</evidence>
<keyword evidence="8 12" id="KW-0175">Coiled coil</keyword>
<dbReference type="GO" id="GO:0035861">
    <property type="term" value="C:site of double-strand break"/>
    <property type="evidence" value="ECO:0007669"/>
    <property type="project" value="TreeGrafter"/>
</dbReference>
<evidence type="ECO:0000256" key="9">
    <source>
        <dbReference type="ARBA" id="ARBA00023172"/>
    </source>
</evidence>
<feature type="domain" description="Rad50/SbcC-type AAA" evidence="13">
    <location>
        <begin position="54"/>
        <end position="251"/>
    </location>
</feature>
<dbReference type="GeneID" id="8197666"/>
<keyword evidence="15" id="KW-1185">Reference proteome</keyword>
<evidence type="ECO:0000313" key="15">
    <source>
        <dbReference type="Proteomes" id="UP000000314"/>
    </source>
</evidence>
<dbReference type="OrthoDB" id="10265785at2759"/>
<dbReference type="GO" id="GO:0005524">
    <property type="term" value="F:ATP binding"/>
    <property type="evidence" value="ECO:0007669"/>
    <property type="project" value="UniProtKB-KW"/>
</dbReference>
<keyword evidence="11" id="KW-0539">Nucleus</keyword>
<dbReference type="RefSeq" id="XP_002490668.1">
    <property type="nucleotide sequence ID" value="XM_002490623.1"/>
</dbReference>
<evidence type="ECO:0000256" key="6">
    <source>
        <dbReference type="ARBA" id="ARBA00022763"/>
    </source>
</evidence>
<dbReference type="STRING" id="644223.C4QYR4"/>
<evidence type="ECO:0000256" key="10">
    <source>
        <dbReference type="ARBA" id="ARBA00023204"/>
    </source>
</evidence>